<feature type="transmembrane region" description="Helical" evidence="5">
    <location>
        <begin position="93"/>
        <end position="118"/>
    </location>
</feature>
<evidence type="ECO:0008006" key="8">
    <source>
        <dbReference type="Google" id="ProtNLM"/>
    </source>
</evidence>
<dbReference type="EMBL" id="BTSY01000001">
    <property type="protein sequence ID" value="GMT09241.1"/>
    <property type="molecule type" value="Genomic_DNA"/>
</dbReference>
<evidence type="ECO:0000256" key="2">
    <source>
        <dbReference type="ARBA" id="ARBA00023040"/>
    </source>
</evidence>
<keyword evidence="3" id="KW-0675">Receptor</keyword>
<feature type="transmembrane region" description="Helical" evidence="5">
    <location>
        <begin position="125"/>
        <end position="147"/>
    </location>
</feature>
<feature type="transmembrane region" description="Helical" evidence="5">
    <location>
        <begin position="167"/>
        <end position="187"/>
    </location>
</feature>
<keyword evidence="5" id="KW-0812">Transmembrane</keyword>
<dbReference type="GO" id="GO:0005886">
    <property type="term" value="C:plasma membrane"/>
    <property type="evidence" value="ECO:0007669"/>
    <property type="project" value="TreeGrafter"/>
</dbReference>
<keyword evidence="5" id="KW-1133">Transmembrane helix</keyword>
<dbReference type="PANTHER" id="PTHR24238">
    <property type="entry name" value="G-PROTEIN COUPLED RECEPTOR"/>
    <property type="match status" value="1"/>
</dbReference>
<dbReference type="GO" id="GO:0008188">
    <property type="term" value="F:neuropeptide receptor activity"/>
    <property type="evidence" value="ECO:0007669"/>
    <property type="project" value="TreeGrafter"/>
</dbReference>
<keyword evidence="7" id="KW-1185">Reference proteome</keyword>
<evidence type="ECO:0000313" key="7">
    <source>
        <dbReference type="Proteomes" id="UP001432322"/>
    </source>
</evidence>
<accession>A0AAV5UQ58</accession>
<comment type="subcellular location">
    <subcellularLocation>
        <location evidence="1">Membrane</location>
        <topology evidence="1">Multi-pass membrane protein</topology>
    </subcellularLocation>
</comment>
<dbReference type="PANTHER" id="PTHR24238:SF76">
    <property type="entry name" value="G_PROTEIN_RECEP_F1_2 DOMAIN-CONTAINING PROTEIN"/>
    <property type="match status" value="1"/>
</dbReference>
<keyword evidence="2" id="KW-0297">G-protein coupled receptor</keyword>
<feature type="transmembrane region" description="Helical" evidence="5">
    <location>
        <begin position="335"/>
        <end position="358"/>
    </location>
</feature>
<keyword evidence="5" id="KW-0472">Membrane</keyword>
<sequence>KPSYLSRITYFPLISLFVLQKVRLLFHARAQIALMTIRAAPLFGARRQYQATVTCEHSVRDPNNFVFAVSAHYMTNTSAVEQWYADPLDFEDVVAGGTLLLFAAVFIPLYGLVAVIMLRNDKDIVGFRFLFSAAIADVLLLVNYGAWPGATILFKSELIYRWMRPWLQMYLDWAWFAMCYHYSLIAWSRFAAIKYPHSFRSQSRSTSYMLCLSCYVFAALQVLLTHFQSWYVTFYYEPAAYGMLSEDFFKYLTQGQSLMFFTFHLLMVLIPIVFYTYAIVLLIKHRQSSRLNGQHTFTSSQHHVESRLIIPCVFNSAVFIVGQIVITVGTGEGKWATWTVMVLFSFNSAVNPILYLFFSGVIRKRILEMFGIDGARKKGPGIPVYSTLMGNTVTPSTAEDAISNCKKSTIVISPPETRYLSISSSVKHHKSETYTLL</sequence>
<organism evidence="6 7">
    <name type="scientific">Pristionchus fissidentatus</name>
    <dbReference type="NCBI Taxonomy" id="1538716"/>
    <lineage>
        <taxon>Eukaryota</taxon>
        <taxon>Metazoa</taxon>
        <taxon>Ecdysozoa</taxon>
        <taxon>Nematoda</taxon>
        <taxon>Chromadorea</taxon>
        <taxon>Rhabditida</taxon>
        <taxon>Rhabditina</taxon>
        <taxon>Diplogasteromorpha</taxon>
        <taxon>Diplogasteroidea</taxon>
        <taxon>Neodiplogasteridae</taxon>
        <taxon>Pristionchus</taxon>
    </lineage>
</organism>
<reference evidence="6" key="1">
    <citation type="submission" date="2023-10" db="EMBL/GenBank/DDBJ databases">
        <title>Genome assembly of Pristionchus species.</title>
        <authorList>
            <person name="Yoshida K."/>
            <person name="Sommer R.J."/>
        </authorList>
    </citation>
    <scope>NUCLEOTIDE SEQUENCE</scope>
    <source>
        <strain evidence="6">RS5133</strain>
    </source>
</reference>
<evidence type="ECO:0000313" key="6">
    <source>
        <dbReference type="EMBL" id="GMT09241.1"/>
    </source>
</evidence>
<dbReference type="AlphaFoldDB" id="A0AAV5UQ58"/>
<dbReference type="CDD" id="cd00637">
    <property type="entry name" value="7tm_classA_rhodopsin-like"/>
    <property type="match status" value="1"/>
</dbReference>
<dbReference type="Proteomes" id="UP001432322">
    <property type="component" value="Unassembled WGS sequence"/>
</dbReference>
<proteinExistence type="predicted"/>
<comment type="caution">
    <text evidence="6">The sequence shown here is derived from an EMBL/GenBank/DDBJ whole genome shotgun (WGS) entry which is preliminary data.</text>
</comment>
<evidence type="ECO:0000256" key="4">
    <source>
        <dbReference type="ARBA" id="ARBA00023224"/>
    </source>
</evidence>
<dbReference type="Gene3D" id="1.20.1070.10">
    <property type="entry name" value="Rhodopsin 7-helix transmembrane proteins"/>
    <property type="match status" value="1"/>
</dbReference>
<feature type="non-terminal residue" evidence="6">
    <location>
        <position position="1"/>
    </location>
</feature>
<evidence type="ECO:0000256" key="3">
    <source>
        <dbReference type="ARBA" id="ARBA00023170"/>
    </source>
</evidence>
<keyword evidence="4" id="KW-0807">Transducer</keyword>
<feature type="transmembrane region" description="Helical" evidence="5">
    <location>
        <begin position="258"/>
        <end position="283"/>
    </location>
</feature>
<name>A0AAV5UQ58_9BILA</name>
<dbReference type="SUPFAM" id="SSF81321">
    <property type="entry name" value="Family A G protein-coupled receptor-like"/>
    <property type="match status" value="1"/>
</dbReference>
<gene>
    <name evidence="6" type="ORF">PFISCL1PPCAC_538</name>
</gene>
<evidence type="ECO:0000256" key="1">
    <source>
        <dbReference type="ARBA" id="ARBA00004141"/>
    </source>
</evidence>
<feature type="transmembrane region" description="Helical" evidence="5">
    <location>
        <begin position="208"/>
        <end position="227"/>
    </location>
</feature>
<evidence type="ECO:0000256" key="5">
    <source>
        <dbReference type="SAM" id="Phobius"/>
    </source>
</evidence>
<feature type="transmembrane region" description="Helical" evidence="5">
    <location>
        <begin position="308"/>
        <end position="329"/>
    </location>
</feature>
<protein>
    <recommendedName>
        <fullName evidence="8">G protein-coupled receptor</fullName>
    </recommendedName>
</protein>